<proteinExistence type="predicted"/>
<accession>A0ACB8TNW7</accession>
<name>A0ACB8TNW7_9APHY</name>
<sequence length="134" mass="15499">MYRSLLSNDTSKYKVNGARYEQENEHVTWNEEARNYAKTTKMESVELSSDFTGILLPLRVGYPVLCEYCVNQPAWYGSLRITYIYKAIRCIRLLLVDTLPAEEIELLQIHVGGLRCFRRVDSGKIDAETNRVES</sequence>
<dbReference type="Proteomes" id="UP001055072">
    <property type="component" value="Unassembled WGS sequence"/>
</dbReference>
<dbReference type="EMBL" id="MU274955">
    <property type="protein sequence ID" value="KAI0083705.1"/>
    <property type="molecule type" value="Genomic_DNA"/>
</dbReference>
<reference evidence="1" key="1">
    <citation type="journal article" date="2021" name="Environ. Microbiol.">
        <title>Gene family expansions and transcriptome signatures uncover fungal adaptations to wood decay.</title>
        <authorList>
            <person name="Hage H."/>
            <person name="Miyauchi S."/>
            <person name="Viragh M."/>
            <person name="Drula E."/>
            <person name="Min B."/>
            <person name="Chaduli D."/>
            <person name="Navarro D."/>
            <person name="Favel A."/>
            <person name="Norest M."/>
            <person name="Lesage-Meessen L."/>
            <person name="Balint B."/>
            <person name="Merenyi Z."/>
            <person name="de Eugenio L."/>
            <person name="Morin E."/>
            <person name="Martinez A.T."/>
            <person name="Baldrian P."/>
            <person name="Stursova M."/>
            <person name="Martinez M.J."/>
            <person name="Novotny C."/>
            <person name="Magnuson J.K."/>
            <person name="Spatafora J.W."/>
            <person name="Maurice S."/>
            <person name="Pangilinan J."/>
            <person name="Andreopoulos W."/>
            <person name="LaButti K."/>
            <person name="Hundley H."/>
            <person name="Na H."/>
            <person name="Kuo A."/>
            <person name="Barry K."/>
            <person name="Lipzen A."/>
            <person name="Henrissat B."/>
            <person name="Riley R."/>
            <person name="Ahrendt S."/>
            <person name="Nagy L.G."/>
            <person name="Grigoriev I.V."/>
            <person name="Martin F."/>
            <person name="Rosso M.N."/>
        </authorList>
    </citation>
    <scope>NUCLEOTIDE SEQUENCE</scope>
    <source>
        <strain evidence="1">CBS 384.51</strain>
    </source>
</reference>
<evidence type="ECO:0000313" key="2">
    <source>
        <dbReference type="Proteomes" id="UP001055072"/>
    </source>
</evidence>
<gene>
    <name evidence="1" type="ORF">BDY19DRAFT_910394</name>
</gene>
<comment type="caution">
    <text evidence="1">The sequence shown here is derived from an EMBL/GenBank/DDBJ whole genome shotgun (WGS) entry which is preliminary data.</text>
</comment>
<protein>
    <submittedName>
        <fullName evidence="1">Uncharacterized protein</fullName>
    </submittedName>
</protein>
<evidence type="ECO:0000313" key="1">
    <source>
        <dbReference type="EMBL" id="KAI0083705.1"/>
    </source>
</evidence>
<organism evidence="1 2">
    <name type="scientific">Irpex rosettiformis</name>
    <dbReference type="NCBI Taxonomy" id="378272"/>
    <lineage>
        <taxon>Eukaryota</taxon>
        <taxon>Fungi</taxon>
        <taxon>Dikarya</taxon>
        <taxon>Basidiomycota</taxon>
        <taxon>Agaricomycotina</taxon>
        <taxon>Agaricomycetes</taxon>
        <taxon>Polyporales</taxon>
        <taxon>Irpicaceae</taxon>
        <taxon>Irpex</taxon>
    </lineage>
</organism>
<keyword evidence="2" id="KW-1185">Reference proteome</keyword>